<dbReference type="SUPFAM" id="SSF117856">
    <property type="entry name" value="AF0104/ALDC/Ptd012-like"/>
    <property type="match status" value="1"/>
</dbReference>
<comment type="pathway">
    <text evidence="2 9">Polyol metabolism; (R,R)-butane-2,3-diol biosynthesis; (R,R)-butane-2,3-diol from pyruvate: step 2/3.</text>
</comment>
<dbReference type="CDD" id="cd17299">
    <property type="entry name" value="acetolactate_decarboxylase"/>
    <property type="match status" value="1"/>
</dbReference>
<protein>
    <recommendedName>
        <fullName evidence="5 9">Alpha-acetolactate decarboxylase</fullName>
        <ecNumber evidence="4 9">4.1.1.5</ecNumber>
    </recommendedName>
</protein>
<evidence type="ECO:0000256" key="7">
    <source>
        <dbReference type="ARBA" id="ARBA00023061"/>
    </source>
</evidence>
<dbReference type="PIRSF" id="PIRSF001332">
    <property type="entry name" value="Acetolac_decarb"/>
    <property type="match status" value="1"/>
</dbReference>
<comment type="catalytic activity">
    <reaction evidence="1 9">
        <text>(2S)-2-acetolactate + H(+) = (R)-acetoin + CO2</text>
        <dbReference type="Rhea" id="RHEA:21580"/>
        <dbReference type="ChEBI" id="CHEBI:15378"/>
        <dbReference type="ChEBI" id="CHEBI:15686"/>
        <dbReference type="ChEBI" id="CHEBI:16526"/>
        <dbReference type="ChEBI" id="CHEBI:58476"/>
        <dbReference type="EC" id="4.1.1.5"/>
    </reaction>
</comment>
<sequence length="232" mass="26315">MIYQHGTLATLMAGMLQGTVSVDEMLEQGDMGIGTLTGCDGEVIFINGNAYHADEYGGFRHLDGHEMLPFATITKFDPTQAFEVLNVTTQDELYDQIMERMKSRNLFSAIRITGSFNHVHVRMMPKQEPPYTRLMESVNRQPEHHYDYLNGTIVGFFTPELFHGVGSAGFHLHFVDQDRTVGGHILGFELERGSVEISDAETFEQHFPTKDEAFLEADIDYENIDEEIRMAE</sequence>
<dbReference type="PANTHER" id="PTHR35524:SF1">
    <property type="entry name" value="ALPHA-ACETOLACTATE DECARBOXYLASE"/>
    <property type="match status" value="1"/>
</dbReference>
<organism evidence="10 11">
    <name type="scientific">Staphylococcus simulans UMC-CNS-990</name>
    <dbReference type="NCBI Taxonomy" id="1405498"/>
    <lineage>
        <taxon>Bacteria</taxon>
        <taxon>Bacillati</taxon>
        <taxon>Bacillota</taxon>
        <taxon>Bacilli</taxon>
        <taxon>Bacillales</taxon>
        <taxon>Staphylococcaceae</taxon>
        <taxon>Staphylococcus</taxon>
    </lineage>
</organism>
<evidence type="ECO:0000256" key="9">
    <source>
        <dbReference type="PIRNR" id="PIRNR001332"/>
    </source>
</evidence>
<dbReference type="Pfam" id="PF03306">
    <property type="entry name" value="AAL_decarboxy"/>
    <property type="match status" value="1"/>
</dbReference>
<keyword evidence="8 9" id="KW-0456">Lyase</keyword>
<dbReference type="Gene3D" id="3.30.1330.80">
    <property type="entry name" value="Hypothetical protein, similar to alpha- acetolactate decarboxylase, domain 2"/>
    <property type="match status" value="2"/>
</dbReference>
<name>A0ABN0PFV7_STASI</name>
<evidence type="ECO:0000256" key="3">
    <source>
        <dbReference type="ARBA" id="ARBA00007106"/>
    </source>
</evidence>
<keyword evidence="7 9" id="KW-0005">Acetoin biosynthesis</keyword>
<evidence type="ECO:0000256" key="8">
    <source>
        <dbReference type="ARBA" id="ARBA00023239"/>
    </source>
</evidence>
<dbReference type="PANTHER" id="PTHR35524">
    <property type="entry name" value="ALPHA-ACETOLACTATE DECARBOXYLASE"/>
    <property type="match status" value="1"/>
</dbReference>
<reference evidence="10 11" key="1">
    <citation type="journal article" date="2013" name="Genome Announc.">
        <title>Draft Genome Sequence of Staphylococcus simulans UMC-CNS-990, Isolated from a Case of Chronic Bovine Mastitis.</title>
        <authorList>
            <person name="Calcutt M.J."/>
            <person name="Foecking M.F."/>
            <person name="Hsieh H.Y."/>
            <person name="Perry J."/>
            <person name="Stewart G.C."/>
            <person name="Middleton J.R."/>
        </authorList>
    </citation>
    <scope>NUCLEOTIDE SEQUENCE [LARGE SCALE GENOMIC DNA]</scope>
    <source>
        <strain evidence="10 11">UMC-CNS-990</strain>
    </source>
</reference>
<dbReference type="Proteomes" id="UP000017131">
    <property type="component" value="Unassembled WGS sequence"/>
</dbReference>
<dbReference type="EMBL" id="AXDY01000002">
    <property type="protein sequence ID" value="ERS94461.1"/>
    <property type="molecule type" value="Genomic_DNA"/>
</dbReference>
<accession>A0ABN0PFV7</accession>
<keyword evidence="6 9" id="KW-0210">Decarboxylase</keyword>
<evidence type="ECO:0000313" key="11">
    <source>
        <dbReference type="Proteomes" id="UP000017131"/>
    </source>
</evidence>
<gene>
    <name evidence="10" type="ORF">SSIM_03100</name>
</gene>
<keyword evidence="11" id="KW-1185">Reference proteome</keyword>
<proteinExistence type="inferred from homology"/>
<dbReference type="NCBIfam" id="TIGR01252">
    <property type="entry name" value="acetolac_decarb"/>
    <property type="match status" value="1"/>
</dbReference>
<evidence type="ECO:0000256" key="6">
    <source>
        <dbReference type="ARBA" id="ARBA00022793"/>
    </source>
</evidence>
<evidence type="ECO:0000256" key="2">
    <source>
        <dbReference type="ARBA" id="ARBA00005170"/>
    </source>
</evidence>
<comment type="similarity">
    <text evidence="3 9">Belongs to the alpha-acetolactate decarboxylase family.</text>
</comment>
<evidence type="ECO:0000313" key="10">
    <source>
        <dbReference type="EMBL" id="ERS94461.1"/>
    </source>
</evidence>
<comment type="caution">
    <text evidence="10">The sequence shown here is derived from an EMBL/GenBank/DDBJ whole genome shotgun (WGS) entry which is preliminary data.</text>
</comment>
<evidence type="ECO:0000256" key="4">
    <source>
        <dbReference type="ARBA" id="ARBA00013204"/>
    </source>
</evidence>
<dbReference type="EC" id="4.1.1.5" evidence="4 9"/>
<dbReference type="InterPro" id="IPR005128">
    <property type="entry name" value="Acetolactate_a_deCO2ase"/>
</dbReference>
<evidence type="ECO:0000256" key="5">
    <source>
        <dbReference type="ARBA" id="ARBA00020164"/>
    </source>
</evidence>
<evidence type="ECO:0000256" key="1">
    <source>
        <dbReference type="ARBA" id="ARBA00001784"/>
    </source>
</evidence>